<keyword evidence="2" id="KW-1185">Reference proteome</keyword>
<comment type="caution">
    <text evidence="1">The sequence shown here is derived from an EMBL/GenBank/DDBJ whole genome shotgun (WGS) entry which is preliminary data.</text>
</comment>
<dbReference type="EMBL" id="JBEPLJ010000017">
    <property type="protein sequence ID" value="MET3587880.1"/>
    <property type="molecule type" value="Genomic_DNA"/>
</dbReference>
<sequence length="266" mass="30679">MGLNDFKGCVIVVAHPDDEILWASSLVASARKIIFCYGNTPASTKVSKGREALVRSFPVSTVVSLNITESNTYHTANWHRPVETPFGIRCSRNSKAYADNFGLLTEALKEHLEEGDVVVTHNPWGEYGHEEHVQVFRSVSQIKQQRDFRLFVTGYVSDRVIKFMEQNTLRIGLATALLPTDKDLCAILKRHYQQHDAWTWDDAYEWPHHEGFYEVAHPDAPLDCSRRTKCSMPVNVIWLDGRLPIWRRLLRTLKRRLLMIPYIFAR</sequence>
<name>A0ABV2HBF2_9HYPH</name>
<accession>A0ABV2HBF2</accession>
<organism evidence="1 2">
    <name type="scientific">Pseudorhizobium tarimense</name>
    <dbReference type="NCBI Taxonomy" id="1079109"/>
    <lineage>
        <taxon>Bacteria</taxon>
        <taxon>Pseudomonadati</taxon>
        <taxon>Pseudomonadota</taxon>
        <taxon>Alphaproteobacteria</taxon>
        <taxon>Hyphomicrobiales</taxon>
        <taxon>Rhizobiaceae</taxon>
        <taxon>Rhizobium/Agrobacterium group</taxon>
        <taxon>Pseudorhizobium</taxon>
    </lineage>
</organism>
<evidence type="ECO:0000313" key="2">
    <source>
        <dbReference type="Proteomes" id="UP001549031"/>
    </source>
</evidence>
<reference evidence="1 2" key="1">
    <citation type="submission" date="2024-06" db="EMBL/GenBank/DDBJ databases">
        <title>Genomic Encyclopedia of Type Strains, Phase IV (KMG-IV): sequencing the most valuable type-strain genomes for metagenomic binning, comparative biology and taxonomic classification.</title>
        <authorList>
            <person name="Goeker M."/>
        </authorList>
    </citation>
    <scope>NUCLEOTIDE SEQUENCE [LARGE SCALE GENOMIC DNA]</scope>
    <source>
        <strain evidence="1 2">DSM 105042</strain>
    </source>
</reference>
<gene>
    <name evidence="1" type="ORF">ABID21_004012</name>
</gene>
<protein>
    <recommendedName>
        <fullName evidence="3">GlcNAc-PI de-N-acetylase</fullName>
    </recommendedName>
</protein>
<dbReference type="Proteomes" id="UP001549031">
    <property type="component" value="Unassembled WGS sequence"/>
</dbReference>
<dbReference type="RefSeq" id="WP_247245670.1">
    <property type="nucleotide sequence ID" value="NZ_JALJRA010000017.1"/>
</dbReference>
<dbReference type="InterPro" id="IPR024078">
    <property type="entry name" value="LmbE-like_dom_sf"/>
</dbReference>
<evidence type="ECO:0000313" key="1">
    <source>
        <dbReference type="EMBL" id="MET3587880.1"/>
    </source>
</evidence>
<proteinExistence type="predicted"/>
<dbReference type="Gene3D" id="3.40.50.10320">
    <property type="entry name" value="LmbE-like"/>
    <property type="match status" value="1"/>
</dbReference>
<evidence type="ECO:0008006" key="3">
    <source>
        <dbReference type="Google" id="ProtNLM"/>
    </source>
</evidence>
<dbReference type="SUPFAM" id="SSF102588">
    <property type="entry name" value="LmbE-like"/>
    <property type="match status" value="1"/>
</dbReference>